<dbReference type="PANTHER" id="PTHR33507:SF3">
    <property type="entry name" value="INNER MEMBRANE PROTEIN YBBJ"/>
    <property type="match status" value="1"/>
</dbReference>
<evidence type="ECO:0000313" key="8">
    <source>
        <dbReference type="Proteomes" id="UP000266915"/>
    </source>
</evidence>
<dbReference type="Gene3D" id="2.40.50.140">
    <property type="entry name" value="Nucleic acid-binding proteins"/>
    <property type="match status" value="1"/>
</dbReference>
<sequence>MDVITEYAWIAWLVLILVFVIIEILSLEFTFLMLALGGTVGLLSGLLGAPWWLQLLIAAAAALLLLLAVRPPLLRALQRGADPAKSNVDALLGMPGLVLSTVTPHGGQVKLGNGEVWTARTPHDSPASSLEPGTRIVLSVVDGATAVVVPVPTHPAPLGEQKE</sequence>
<dbReference type="GO" id="GO:0008233">
    <property type="term" value="F:peptidase activity"/>
    <property type="evidence" value="ECO:0007669"/>
    <property type="project" value="UniProtKB-KW"/>
</dbReference>
<comment type="caution">
    <text evidence="7">The sequence shown here is derived from an EMBL/GenBank/DDBJ whole genome shotgun (WGS) entry which is preliminary data.</text>
</comment>
<keyword evidence="7" id="KW-0378">Hydrolase</keyword>
<feature type="transmembrane region" description="Helical" evidence="5">
    <location>
        <begin position="7"/>
        <end position="31"/>
    </location>
</feature>
<dbReference type="RefSeq" id="WP_064296968.1">
    <property type="nucleotide sequence ID" value="NZ_FXAP01000001.1"/>
</dbReference>
<dbReference type="Proteomes" id="UP000266915">
    <property type="component" value="Unassembled WGS sequence"/>
</dbReference>
<proteinExistence type="predicted"/>
<keyword evidence="4 5" id="KW-0472">Membrane</keyword>
<dbReference type="EMBL" id="RKHL01000001">
    <property type="protein sequence ID" value="ROR81949.1"/>
    <property type="molecule type" value="Genomic_DNA"/>
</dbReference>
<dbReference type="GO" id="GO:0006508">
    <property type="term" value="P:proteolysis"/>
    <property type="evidence" value="ECO:0007669"/>
    <property type="project" value="UniProtKB-KW"/>
</dbReference>
<dbReference type="AlphaFoldDB" id="A0A3N2C392"/>
<accession>A0A3N2C392</accession>
<feature type="domain" description="NfeD-like C-terminal" evidence="6">
    <location>
        <begin position="88"/>
        <end position="150"/>
    </location>
</feature>
<keyword evidence="3 5" id="KW-1133">Transmembrane helix</keyword>
<keyword evidence="7" id="KW-0645">Protease</keyword>
<organism evidence="7 8">
    <name type="scientific">Plantibacter flavus</name>
    <dbReference type="NCBI Taxonomy" id="150123"/>
    <lineage>
        <taxon>Bacteria</taxon>
        <taxon>Bacillati</taxon>
        <taxon>Actinomycetota</taxon>
        <taxon>Actinomycetes</taxon>
        <taxon>Micrococcales</taxon>
        <taxon>Microbacteriaceae</taxon>
        <taxon>Plantibacter</taxon>
    </lineage>
</organism>
<dbReference type="InterPro" id="IPR052165">
    <property type="entry name" value="Membrane_assoc_protease"/>
</dbReference>
<dbReference type="InterPro" id="IPR012340">
    <property type="entry name" value="NA-bd_OB-fold"/>
</dbReference>
<name>A0A3N2C392_9MICO</name>
<feature type="transmembrane region" description="Helical" evidence="5">
    <location>
        <begin position="51"/>
        <end position="69"/>
    </location>
</feature>
<evidence type="ECO:0000313" key="7">
    <source>
        <dbReference type="EMBL" id="ROR81949.1"/>
    </source>
</evidence>
<evidence type="ECO:0000256" key="5">
    <source>
        <dbReference type="SAM" id="Phobius"/>
    </source>
</evidence>
<keyword evidence="2 5" id="KW-0812">Transmembrane</keyword>
<gene>
    <name evidence="7" type="ORF">EDD42_2031</name>
</gene>
<dbReference type="InterPro" id="IPR002810">
    <property type="entry name" value="NfeD-like_C"/>
</dbReference>
<dbReference type="PANTHER" id="PTHR33507">
    <property type="entry name" value="INNER MEMBRANE PROTEIN YBBJ"/>
    <property type="match status" value="1"/>
</dbReference>
<comment type="subcellular location">
    <subcellularLocation>
        <location evidence="1">Membrane</location>
        <topology evidence="1">Multi-pass membrane protein</topology>
    </subcellularLocation>
</comment>
<dbReference type="GO" id="GO:0005886">
    <property type="term" value="C:plasma membrane"/>
    <property type="evidence" value="ECO:0007669"/>
    <property type="project" value="TreeGrafter"/>
</dbReference>
<evidence type="ECO:0000256" key="3">
    <source>
        <dbReference type="ARBA" id="ARBA00022989"/>
    </source>
</evidence>
<evidence type="ECO:0000256" key="4">
    <source>
        <dbReference type="ARBA" id="ARBA00023136"/>
    </source>
</evidence>
<dbReference type="Pfam" id="PF01957">
    <property type="entry name" value="NfeD"/>
    <property type="match status" value="1"/>
</dbReference>
<keyword evidence="8" id="KW-1185">Reference proteome</keyword>
<protein>
    <submittedName>
        <fullName evidence="7">Membrane protein implicated in regulation of membrane protease activity</fullName>
    </submittedName>
</protein>
<evidence type="ECO:0000256" key="1">
    <source>
        <dbReference type="ARBA" id="ARBA00004141"/>
    </source>
</evidence>
<evidence type="ECO:0000259" key="6">
    <source>
        <dbReference type="Pfam" id="PF01957"/>
    </source>
</evidence>
<reference evidence="7 8" key="1">
    <citation type="submission" date="2018-11" db="EMBL/GenBank/DDBJ databases">
        <title>Sequencing the genomes of 1000 actinobacteria strains.</title>
        <authorList>
            <person name="Klenk H.-P."/>
        </authorList>
    </citation>
    <scope>NUCLEOTIDE SEQUENCE [LARGE SCALE GENOMIC DNA]</scope>
    <source>
        <strain evidence="7 8">DSM 14012</strain>
    </source>
</reference>
<evidence type="ECO:0000256" key="2">
    <source>
        <dbReference type="ARBA" id="ARBA00022692"/>
    </source>
</evidence>